<keyword evidence="2" id="KW-1185">Reference proteome</keyword>
<name>A0ACB9U3K6_9CETA</name>
<dbReference type="EMBL" id="CM043049">
    <property type="protein sequence ID" value="KAI4557737.1"/>
    <property type="molecule type" value="Genomic_DNA"/>
</dbReference>
<dbReference type="Proteomes" id="UP001057279">
    <property type="component" value="Linkage Group LG24"/>
</dbReference>
<organism evidence="1 2">
    <name type="scientific">Ovis ammon polii x Ovis aries</name>
    <dbReference type="NCBI Taxonomy" id="2918886"/>
    <lineage>
        <taxon>Eukaryota</taxon>
        <taxon>Metazoa</taxon>
        <taxon>Chordata</taxon>
        <taxon>Craniata</taxon>
        <taxon>Vertebrata</taxon>
        <taxon>Euteleostomi</taxon>
        <taxon>Mammalia</taxon>
        <taxon>Eutheria</taxon>
        <taxon>Laurasiatheria</taxon>
        <taxon>Artiodactyla</taxon>
        <taxon>Ruminantia</taxon>
        <taxon>Pecora</taxon>
        <taxon>Bovidae</taxon>
        <taxon>Caprinae</taxon>
        <taxon>Ovis</taxon>
    </lineage>
</organism>
<evidence type="ECO:0000313" key="2">
    <source>
        <dbReference type="Proteomes" id="UP001057279"/>
    </source>
</evidence>
<accession>A0ACB9U3K6</accession>
<sequence length="220" mass="24055">MIPEGETRTRSPRGEKQLSLGPTHPGARMPAQEFQKQPGPKPGSESKVYHQGKASSFRIQRPASPQSRLTKDYDLDEEEEEAEADDDQFILTPMLGLRPKRLAFIALLIFPDKANRDLCLRAPPSATCSLDLASWGRPAEGVPVDSTLALAQCLAGTEDAKVNRAHELISYCLGRETHLNTKNYGTAVPDGLPVRDSSREPLIEGPNVLIQNGSRFDGAL</sequence>
<proteinExistence type="predicted"/>
<comment type="caution">
    <text evidence="1">The sequence shown here is derived from an EMBL/GenBank/DDBJ whole genome shotgun (WGS) entry which is preliminary data.</text>
</comment>
<gene>
    <name evidence="1" type="ORF">MJG53_018490</name>
</gene>
<evidence type="ECO:0000313" key="1">
    <source>
        <dbReference type="EMBL" id="KAI4557737.1"/>
    </source>
</evidence>
<reference evidence="1" key="1">
    <citation type="submission" date="2022-03" db="EMBL/GenBank/DDBJ databases">
        <title>Genomic analyses of argali, domestic sheep and their hybrids provide insights into chromosomal evolution, heterosis and genetic basis of agronomic traits.</title>
        <authorList>
            <person name="Li M."/>
        </authorList>
    </citation>
    <scope>NUCLEOTIDE SEQUENCE</scope>
    <source>
        <strain evidence="1">F1 hybrid</strain>
    </source>
</reference>
<protein>
    <submittedName>
        <fullName evidence="1">Uncharacterized protein</fullName>
    </submittedName>
</protein>